<comment type="caution">
    <text evidence="4">The sequence shown here is derived from an EMBL/GenBank/DDBJ whole genome shotgun (WGS) entry which is preliminary data.</text>
</comment>
<evidence type="ECO:0000313" key="5">
    <source>
        <dbReference type="Proteomes" id="UP000683360"/>
    </source>
</evidence>
<gene>
    <name evidence="4" type="ORF">MEDL_33973</name>
</gene>
<sequence length="1820" mass="206599">MPHITNCSLVHSGREPGPCKLCGTHDLTKRYVHMCQKKDRLPAYYEYVKEHHSIEDDDCICRKCDAKLTAKLTRDSRLVSDDFTPPTKRRSLELCDSASNAPDFSGSISGSCSTLSDCASVAQDPCVSISGSCFLSALHCDISCRVASVEPHKFKNCFKLWDSSKQPLPHSIDTKVTLCEHHYREYQKCVYDINCCICDKSLKYSKKFVNISPDKHDHFNLYIIEELNVEKEIDFESMIVCLSCYRSYNLFSKSTNFTLIHAQSDGFLVDCLQEFDEIDIKSVDVTNIDLFCFRMILAEVVNKFLTYKPLLLQSLYSEYCGHVSKLCNTLNISLNVDSENRARHDIRWIFKMLKSCLGSALHYWVPEGLKTGRMVYRVGTDFMRCAHSQLHGHKKSIDELQAVNKALQIKLDDLSESLQAMKKIECLDETLKITRQCIKSYVSSSVNSSELPDIRCFDVHDEIRKLDPVLWNFIYRLTANEIEEKELRRDVFNSWENSYLGIDDSCLRLFPRLFIASCIFNAQSSKCGQPLHLLLSDVLDKYSGSSTELLAISNRLGATVSKESLRRFISSRCIQLDKEPNLLSSDSFTVASFDNLDKNQKYAIVGTGANKSGFHGTTIQAVTPKPSVKHDFTYVPKPSESGDPDQSASDTCVKSVSRSIPSDLIKALREPGDNIGEPSNIKVNRFTRLSLDDFSISEVEKVAWDKHVSDLSAYCFSKSVLKTNHIVVPGLKAYLAYDCSQTEVSEFHSIAVLDETADSKATVELTLNILYGKFQVGTKINYLVVVGDGKSYDILIKLKSEYGNALDWVLPYPGDWHILKNLLPVFMKIYYDAGLKELAVKFHHGATLKVLTECTRFPMTHRFLSHVWEAMFRYQVESFMRSHRSPGVACFDNDFQKIISVILESADITVSRDCNGNLEGDIQDFKVWSSVLEQKDRFSMMLQGVQVEFDEWRKLSSEKARHFVFWDTFIHVDFMAYLGLYLAIREQNWDLRNASLKNLACLFTAFDRHNYMRMIPYHFADLLTFPVDVIHHFKAGCFAVSLSGDNFFSVALDEAHEMEINLKTKKAINTFSLPSLTAMTYYLPYRAESLHNLKVQLDIESGQSGKRKELSKSYIHSEEQTIFQYVENLKVSSLFVDDLVGGLHHIFTHTTASSDQADSLLRYRYYGSEDMNNYIQCFLIRVPDISVKQPHRKRRNLKTFSSPKVTVHKQKKEIKDNKTVISCLRKQIAFSKLSSEPVSDLDQFLALPRAICDAEGIPMKGQKSLSLHHFRSRYPDAFLSALPTEAGLTAVILEGMFMINSNPAPQHKNFGDYAKFIFDRWIVRSYKQFSASEIHVVFDHPNRHGCSPKDVERSRRDSSVQTSDPTVLSSVIHTGLSLPSSWRSFLANRENKRNLVNFLSYELLRLASPFFIEGLCTVITAGGFDDDNHDKALGISCLHVGIVEFAQLSGNHEEGDTRVWLHASQAAASRVVIYSPDTDTFFIGLPIVKSLKKSVFVQTKETPYEKTFIDMMSFVSLLSHDLSLQGIHHIESCIQMLYICSGCDFVSFFHGCGKKAFLDGFYQNAQFIAGDLNLSTHDETGLCSFYRLVASVYFAKHRPAFRPSASISELYNTIELGDGLESHTALVKIIREHMWERIQSEDNMLPNSDALQLHWDRSCWVAKYWKQAFDNSMHLEPIDKSGWIIKNTTVSVVWDSDVNIDKVEKTIKWYTKGCSCKSGCTTNRCSCKKSGFSVGGYCGPGCKCQNCKNIASCQNELPELFDELECFSDTELDACSDIDSDSNSDEGEDEVQIAPSHPSEEFQQYWDTFGFLTGELVPDL</sequence>
<feature type="region of interest" description="Disordered" evidence="2">
    <location>
        <begin position="630"/>
        <end position="655"/>
    </location>
</feature>
<name>A0A8S3SJS1_MYTED</name>
<dbReference type="EMBL" id="CAJPWZ010001662">
    <property type="protein sequence ID" value="CAG2220468.1"/>
    <property type="molecule type" value="Genomic_DNA"/>
</dbReference>
<dbReference type="Proteomes" id="UP000683360">
    <property type="component" value="Unassembled WGS sequence"/>
</dbReference>
<evidence type="ECO:0000313" key="4">
    <source>
        <dbReference type="EMBL" id="CAG2220468.1"/>
    </source>
</evidence>
<keyword evidence="1" id="KW-0175">Coiled coil</keyword>
<dbReference type="SMART" id="SM01114">
    <property type="entry name" value="CXC"/>
    <property type="match status" value="1"/>
</dbReference>
<feature type="compositionally biased region" description="Polar residues" evidence="2">
    <location>
        <begin position="644"/>
        <end position="655"/>
    </location>
</feature>
<keyword evidence="5" id="KW-1185">Reference proteome</keyword>
<feature type="domain" description="Tesmin/TSO1-like CXC" evidence="3">
    <location>
        <begin position="1709"/>
        <end position="1753"/>
    </location>
</feature>
<evidence type="ECO:0000259" key="3">
    <source>
        <dbReference type="SMART" id="SM01114"/>
    </source>
</evidence>
<dbReference type="OrthoDB" id="10071095at2759"/>
<dbReference type="PANTHER" id="PTHR47018">
    <property type="entry name" value="CXC DOMAIN-CONTAINING PROTEIN-RELATED"/>
    <property type="match status" value="1"/>
</dbReference>
<protein>
    <recommendedName>
        <fullName evidence="3">Tesmin/TSO1-like CXC domain-containing protein</fullName>
    </recommendedName>
</protein>
<accession>A0A8S3SJS1</accession>
<feature type="coiled-coil region" evidence="1">
    <location>
        <begin position="397"/>
        <end position="424"/>
    </location>
</feature>
<proteinExistence type="predicted"/>
<dbReference type="InterPro" id="IPR033467">
    <property type="entry name" value="Tesmin/TSO1-like_CXC"/>
</dbReference>
<organism evidence="4 5">
    <name type="scientific">Mytilus edulis</name>
    <name type="common">Blue mussel</name>
    <dbReference type="NCBI Taxonomy" id="6550"/>
    <lineage>
        <taxon>Eukaryota</taxon>
        <taxon>Metazoa</taxon>
        <taxon>Spiralia</taxon>
        <taxon>Lophotrochozoa</taxon>
        <taxon>Mollusca</taxon>
        <taxon>Bivalvia</taxon>
        <taxon>Autobranchia</taxon>
        <taxon>Pteriomorphia</taxon>
        <taxon>Mytilida</taxon>
        <taxon>Mytiloidea</taxon>
        <taxon>Mytilidae</taxon>
        <taxon>Mytilinae</taxon>
        <taxon>Mytilus</taxon>
    </lineage>
</organism>
<dbReference type="PANTHER" id="PTHR47018:SF2">
    <property type="entry name" value="TESMIN_TSO1-LIKE CXC DOMAIN-CONTAINING PROTEIN"/>
    <property type="match status" value="1"/>
</dbReference>
<evidence type="ECO:0000256" key="1">
    <source>
        <dbReference type="SAM" id="Coils"/>
    </source>
</evidence>
<reference evidence="4" key="1">
    <citation type="submission" date="2021-03" db="EMBL/GenBank/DDBJ databases">
        <authorList>
            <person name="Bekaert M."/>
        </authorList>
    </citation>
    <scope>NUCLEOTIDE SEQUENCE</scope>
</reference>
<evidence type="ECO:0000256" key="2">
    <source>
        <dbReference type="SAM" id="MobiDB-lite"/>
    </source>
</evidence>